<proteinExistence type="predicted"/>
<sequence length="90" mass="9421">MVLDAAVEAVHGVTDGADVTDVNNWYLASRSMLAQLGANRYLRIAARRGLPPSAAGDRWAHLHPGASGASTSLLLTRLLGIAEVTNGRGQ</sequence>
<gene>
    <name evidence="1" type="ORF">ABH38_01665</name>
</gene>
<name>A0A0I9TUW9_9MYCO</name>
<evidence type="ECO:0000313" key="1">
    <source>
        <dbReference type="EMBL" id="KLO39083.1"/>
    </source>
</evidence>
<dbReference type="Proteomes" id="UP000036334">
    <property type="component" value="Unassembled WGS sequence"/>
</dbReference>
<keyword evidence="2" id="KW-1185">Reference proteome</keyword>
<organism evidence="1 2">
    <name type="scientific">Mycobacterium haemophilum</name>
    <dbReference type="NCBI Taxonomy" id="29311"/>
    <lineage>
        <taxon>Bacteria</taxon>
        <taxon>Bacillati</taxon>
        <taxon>Actinomycetota</taxon>
        <taxon>Actinomycetes</taxon>
        <taxon>Mycobacteriales</taxon>
        <taxon>Mycobacteriaceae</taxon>
        <taxon>Mycobacterium</taxon>
    </lineage>
</organism>
<reference evidence="1 2" key="1">
    <citation type="submission" date="2015-05" db="EMBL/GenBank/DDBJ databases">
        <title>Genome sequence of Mycobacterium haemophilum.</title>
        <authorList>
            <person name="Greninger A.L."/>
            <person name="Cunningham G."/>
            <person name="Miller S."/>
        </authorList>
    </citation>
    <scope>NUCLEOTIDE SEQUENCE [LARGE SCALE GENOMIC DNA]</scope>
    <source>
        <strain evidence="2">UC1</strain>
    </source>
</reference>
<evidence type="ECO:0000313" key="2">
    <source>
        <dbReference type="Proteomes" id="UP000036334"/>
    </source>
</evidence>
<protein>
    <submittedName>
        <fullName evidence="1">Uncharacterized protein</fullName>
    </submittedName>
</protein>
<comment type="caution">
    <text evidence="1">The sequence shown here is derived from an EMBL/GenBank/DDBJ whole genome shotgun (WGS) entry which is preliminary data.</text>
</comment>
<dbReference type="AlphaFoldDB" id="A0A0I9TUW9"/>
<dbReference type="EMBL" id="LDPR01000001">
    <property type="protein sequence ID" value="KLO39083.1"/>
    <property type="molecule type" value="Genomic_DNA"/>
</dbReference>
<accession>A0A0I9TUW9</accession>